<gene>
    <name evidence="1" type="ORF">Airi01_102980</name>
</gene>
<accession>A0A9W6RT20</accession>
<dbReference type="AlphaFoldDB" id="A0A9W6RT20"/>
<proteinExistence type="predicted"/>
<evidence type="ECO:0000313" key="2">
    <source>
        <dbReference type="Proteomes" id="UP001165135"/>
    </source>
</evidence>
<dbReference type="Proteomes" id="UP001165135">
    <property type="component" value="Unassembled WGS sequence"/>
</dbReference>
<dbReference type="EMBL" id="BSTJ01000027">
    <property type="protein sequence ID" value="GLY82031.1"/>
    <property type="molecule type" value="Genomic_DNA"/>
</dbReference>
<comment type="caution">
    <text evidence="1">The sequence shown here is derived from an EMBL/GenBank/DDBJ whole genome shotgun (WGS) entry which is preliminary data.</text>
</comment>
<sequence>MLPWALNFRADGLWAGWGALIDPAGLEITPALASTRYTELIQLLSIPASRTSLLDEWG</sequence>
<evidence type="ECO:0000313" key="1">
    <source>
        <dbReference type="EMBL" id="GLY82031.1"/>
    </source>
</evidence>
<protein>
    <submittedName>
        <fullName evidence="1">Uncharacterized protein</fullName>
    </submittedName>
</protein>
<reference evidence="1" key="1">
    <citation type="submission" date="2023-03" db="EMBL/GenBank/DDBJ databases">
        <title>Actinoallomurus iriomotensis NBRC 103681.</title>
        <authorList>
            <person name="Ichikawa N."/>
            <person name="Sato H."/>
            <person name="Tonouchi N."/>
        </authorList>
    </citation>
    <scope>NUCLEOTIDE SEQUENCE</scope>
    <source>
        <strain evidence="1">NBRC 103681</strain>
    </source>
</reference>
<name>A0A9W6RT20_9ACTN</name>
<organism evidence="1 2">
    <name type="scientific">Actinoallomurus iriomotensis</name>
    <dbReference type="NCBI Taxonomy" id="478107"/>
    <lineage>
        <taxon>Bacteria</taxon>
        <taxon>Bacillati</taxon>
        <taxon>Actinomycetota</taxon>
        <taxon>Actinomycetes</taxon>
        <taxon>Streptosporangiales</taxon>
        <taxon>Thermomonosporaceae</taxon>
        <taxon>Actinoallomurus</taxon>
    </lineage>
</organism>